<dbReference type="EMBL" id="CAJNOQ010000822">
    <property type="protein sequence ID" value="CAF0842106.1"/>
    <property type="molecule type" value="Genomic_DNA"/>
</dbReference>
<name>A0A813VKQ2_9BILA</name>
<proteinExistence type="predicted"/>
<dbReference type="EMBL" id="CAJOBA010000809">
    <property type="protein sequence ID" value="CAF3558046.1"/>
    <property type="molecule type" value="Genomic_DNA"/>
</dbReference>
<organism evidence="2 5">
    <name type="scientific">Didymodactylos carnosus</name>
    <dbReference type="NCBI Taxonomy" id="1234261"/>
    <lineage>
        <taxon>Eukaryota</taxon>
        <taxon>Metazoa</taxon>
        <taxon>Spiralia</taxon>
        <taxon>Gnathifera</taxon>
        <taxon>Rotifera</taxon>
        <taxon>Eurotatoria</taxon>
        <taxon>Bdelloidea</taxon>
        <taxon>Philodinida</taxon>
        <taxon>Philodinidae</taxon>
        <taxon>Didymodactylos</taxon>
    </lineage>
</organism>
<dbReference type="Proteomes" id="UP000663829">
    <property type="component" value="Unassembled WGS sequence"/>
</dbReference>
<sequence>MSSKTLTENDLCPTCKTLKKKTFGIIQCNGCKCKFCLHHIVTHKQEIVQNLNPILANFAKVKQELLDSQDPSDKISNDEQDILFQIDQWEEQMFKKIKETADRARECFNTLKNQSMNDMKHKFQMINEELNSRINNDNLLEPDVYCLKNKVEQLKLEIDQLLLTSKTNNIRINIKQSDQIDWTTMVRVYKNVQLCFDQLKMTQIKSISYTKKVSGMASSENVLLYSEGNEKLCLVDRTGTQKQTAIEWKYGSIKDICWSSILNQFIIITTKQVFTVEITTMTINIISQLKPLDNHEFGTCDCSENKLLLAYREDGSPLDQYRINDWQLEKRWPLFTLNDYVKCIRFMNDKQVALVIVKYGRSHDGYTLNVQNLFQIRDRLTMNIIRTHEDFKVINLICLSHNRYLTLQRDSLLIIDENGDIKRNVTYGKQIKYAVVVGKDCLVIKTDNDHTLEFYELSS</sequence>
<dbReference type="SUPFAM" id="SSF69322">
    <property type="entry name" value="Tricorn protease domain 2"/>
    <property type="match status" value="1"/>
</dbReference>
<dbReference type="Proteomes" id="UP000681722">
    <property type="component" value="Unassembled WGS sequence"/>
</dbReference>
<evidence type="ECO:0000313" key="5">
    <source>
        <dbReference type="Proteomes" id="UP000663829"/>
    </source>
</evidence>
<reference evidence="2" key="1">
    <citation type="submission" date="2021-02" db="EMBL/GenBank/DDBJ databases">
        <authorList>
            <person name="Nowell W R."/>
        </authorList>
    </citation>
    <scope>NUCLEOTIDE SEQUENCE</scope>
</reference>
<evidence type="ECO:0000313" key="1">
    <source>
        <dbReference type="EMBL" id="CAF0776790.1"/>
    </source>
</evidence>
<dbReference type="OrthoDB" id="9989551at2759"/>
<dbReference type="AlphaFoldDB" id="A0A813VKQ2"/>
<dbReference type="EMBL" id="CAJNOK010000809">
    <property type="protein sequence ID" value="CAF0776790.1"/>
    <property type="molecule type" value="Genomic_DNA"/>
</dbReference>
<gene>
    <name evidence="2" type="ORF">GPM918_LOCUS5618</name>
    <name evidence="1" type="ORF">OVA965_LOCUS3384</name>
    <name evidence="4" type="ORF">SRO942_LOCUS5618</name>
    <name evidence="3" type="ORF">TMI583_LOCUS3383</name>
</gene>
<dbReference type="EMBL" id="CAJOBC010000822">
    <property type="protein sequence ID" value="CAF3629434.1"/>
    <property type="molecule type" value="Genomic_DNA"/>
</dbReference>
<evidence type="ECO:0008006" key="6">
    <source>
        <dbReference type="Google" id="ProtNLM"/>
    </source>
</evidence>
<evidence type="ECO:0000313" key="3">
    <source>
        <dbReference type="EMBL" id="CAF3558046.1"/>
    </source>
</evidence>
<dbReference type="Proteomes" id="UP000682733">
    <property type="component" value="Unassembled WGS sequence"/>
</dbReference>
<comment type="caution">
    <text evidence="2">The sequence shown here is derived from an EMBL/GenBank/DDBJ whole genome shotgun (WGS) entry which is preliminary data.</text>
</comment>
<evidence type="ECO:0000313" key="2">
    <source>
        <dbReference type="EMBL" id="CAF0842106.1"/>
    </source>
</evidence>
<protein>
    <recommendedName>
        <fullName evidence="6">B box-type domain-containing protein</fullName>
    </recommendedName>
</protein>
<keyword evidence="5" id="KW-1185">Reference proteome</keyword>
<accession>A0A813VKQ2</accession>
<dbReference type="Proteomes" id="UP000677228">
    <property type="component" value="Unassembled WGS sequence"/>
</dbReference>
<evidence type="ECO:0000313" key="4">
    <source>
        <dbReference type="EMBL" id="CAF3629434.1"/>
    </source>
</evidence>